<dbReference type="OrthoDB" id="1163979at2"/>
<organism evidence="1 2">
    <name type="scientific">Aquimarina algicola</name>
    <dbReference type="NCBI Taxonomy" id="2589995"/>
    <lineage>
        <taxon>Bacteria</taxon>
        <taxon>Pseudomonadati</taxon>
        <taxon>Bacteroidota</taxon>
        <taxon>Flavobacteriia</taxon>
        <taxon>Flavobacteriales</taxon>
        <taxon>Flavobacteriaceae</taxon>
        <taxon>Aquimarina</taxon>
    </lineage>
</organism>
<sequence length="83" mass="9972">MQTQGQQQKNVFINEVLAALHLSTNQFMYNLVHYHHYEVILYAWMTKLYKKGKSSDEAIQLIYKARNLFMLNYYKTTCKAFQK</sequence>
<gene>
    <name evidence="1" type="ORF">FHK87_07350</name>
</gene>
<name>A0A504JFA1_9FLAO</name>
<comment type="caution">
    <text evidence="1">The sequence shown here is derived from an EMBL/GenBank/DDBJ whole genome shotgun (WGS) entry which is preliminary data.</text>
</comment>
<accession>A0A504JFA1</accession>
<dbReference type="AlphaFoldDB" id="A0A504JFA1"/>
<keyword evidence="2" id="KW-1185">Reference proteome</keyword>
<reference evidence="1 2" key="1">
    <citation type="submission" date="2019-06" db="EMBL/GenBank/DDBJ databases">
        <authorList>
            <person name="Meng X."/>
        </authorList>
    </citation>
    <scope>NUCLEOTIDE SEQUENCE [LARGE SCALE GENOMIC DNA]</scope>
    <source>
        <strain evidence="1 2">M625</strain>
    </source>
</reference>
<evidence type="ECO:0000313" key="2">
    <source>
        <dbReference type="Proteomes" id="UP000315540"/>
    </source>
</evidence>
<dbReference type="EMBL" id="VFWZ01000002">
    <property type="protein sequence ID" value="TPN87392.1"/>
    <property type="molecule type" value="Genomic_DNA"/>
</dbReference>
<proteinExistence type="predicted"/>
<dbReference type="RefSeq" id="WP_140592034.1">
    <property type="nucleotide sequence ID" value="NZ_VFWZ01000002.1"/>
</dbReference>
<evidence type="ECO:0000313" key="1">
    <source>
        <dbReference type="EMBL" id="TPN87392.1"/>
    </source>
</evidence>
<dbReference type="Proteomes" id="UP000315540">
    <property type="component" value="Unassembled WGS sequence"/>
</dbReference>
<protein>
    <submittedName>
        <fullName evidence="1">Uncharacterized protein</fullName>
    </submittedName>
</protein>